<dbReference type="Proteomes" id="UP000237347">
    <property type="component" value="Unassembled WGS sequence"/>
</dbReference>
<dbReference type="PANTHER" id="PTHR37743">
    <property type="entry name" value="ARM REPEAT SUPERFAMILY PROTEIN"/>
    <property type="match status" value="1"/>
</dbReference>
<accession>A0AAW0JZW1</accession>
<organism evidence="1 2">
    <name type="scientific">Quercus suber</name>
    <name type="common">Cork oak</name>
    <dbReference type="NCBI Taxonomy" id="58331"/>
    <lineage>
        <taxon>Eukaryota</taxon>
        <taxon>Viridiplantae</taxon>
        <taxon>Streptophyta</taxon>
        <taxon>Embryophyta</taxon>
        <taxon>Tracheophyta</taxon>
        <taxon>Spermatophyta</taxon>
        <taxon>Magnoliopsida</taxon>
        <taxon>eudicotyledons</taxon>
        <taxon>Gunneridae</taxon>
        <taxon>Pentapetalae</taxon>
        <taxon>rosids</taxon>
        <taxon>fabids</taxon>
        <taxon>Fagales</taxon>
        <taxon>Fagaceae</taxon>
        <taxon>Quercus</taxon>
    </lineage>
</organism>
<sequence>MAAFKALKKERKLSKLPWLILSQLSKLSCGLQYSALLNSVILLADPSLVLPALVRLVYSSDEKVQLSAADSLIRLLKYHNQKVEVICMLLDCLRYLAFRPLHPFPFSLPIPKVQLIPSKMEFVNGKSGKHLLEEEGGVLTATQTFDQLKLSSNNILDGIFT</sequence>
<keyword evidence="2" id="KW-1185">Reference proteome</keyword>
<proteinExistence type="predicted"/>
<dbReference type="AlphaFoldDB" id="A0AAW0JZW1"/>
<dbReference type="InterPro" id="IPR016024">
    <property type="entry name" value="ARM-type_fold"/>
</dbReference>
<gene>
    <name evidence="1" type="ORF">CFP56_026813</name>
</gene>
<reference evidence="1 2" key="1">
    <citation type="journal article" date="2018" name="Sci. Data">
        <title>The draft genome sequence of cork oak.</title>
        <authorList>
            <person name="Ramos A.M."/>
            <person name="Usie A."/>
            <person name="Barbosa P."/>
            <person name="Barros P.M."/>
            <person name="Capote T."/>
            <person name="Chaves I."/>
            <person name="Simoes F."/>
            <person name="Abreu I."/>
            <person name="Carrasquinho I."/>
            <person name="Faro C."/>
            <person name="Guimaraes J.B."/>
            <person name="Mendonca D."/>
            <person name="Nobrega F."/>
            <person name="Rodrigues L."/>
            <person name="Saibo N.J.M."/>
            <person name="Varela M.C."/>
            <person name="Egas C."/>
            <person name="Matos J."/>
            <person name="Miguel C.M."/>
            <person name="Oliveira M.M."/>
            <person name="Ricardo C.P."/>
            <person name="Goncalves S."/>
        </authorList>
    </citation>
    <scope>NUCLEOTIDE SEQUENCE [LARGE SCALE GENOMIC DNA]</scope>
    <source>
        <strain evidence="2">cv. HL8</strain>
    </source>
</reference>
<dbReference type="PANTHER" id="PTHR37743:SF1">
    <property type="entry name" value="ARM REPEAT SUPERFAMILY PROTEIN"/>
    <property type="match status" value="1"/>
</dbReference>
<protein>
    <submittedName>
        <fullName evidence="1">Uncharacterized protein</fullName>
    </submittedName>
</protein>
<dbReference type="SUPFAM" id="SSF48371">
    <property type="entry name" value="ARM repeat"/>
    <property type="match status" value="1"/>
</dbReference>
<comment type="caution">
    <text evidence="1">The sequence shown here is derived from an EMBL/GenBank/DDBJ whole genome shotgun (WGS) entry which is preliminary data.</text>
</comment>
<evidence type="ECO:0000313" key="1">
    <source>
        <dbReference type="EMBL" id="KAK7831998.1"/>
    </source>
</evidence>
<name>A0AAW0JZW1_QUESU</name>
<evidence type="ECO:0000313" key="2">
    <source>
        <dbReference type="Proteomes" id="UP000237347"/>
    </source>
</evidence>
<dbReference type="EMBL" id="PKMF04000432">
    <property type="protein sequence ID" value="KAK7831998.1"/>
    <property type="molecule type" value="Genomic_DNA"/>
</dbReference>